<dbReference type="InterPro" id="IPR039015">
    <property type="entry name" value="ENDOD1"/>
</dbReference>
<feature type="signal peptide" evidence="1">
    <location>
        <begin position="1"/>
        <end position="19"/>
    </location>
</feature>
<dbReference type="GO" id="GO:0003676">
    <property type="term" value="F:nucleic acid binding"/>
    <property type="evidence" value="ECO:0007669"/>
    <property type="project" value="InterPro"/>
</dbReference>
<evidence type="ECO:0000256" key="1">
    <source>
        <dbReference type="SAM" id="SignalP"/>
    </source>
</evidence>
<evidence type="ECO:0008006" key="6">
    <source>
        <dbReference type="Google" id="ProtNLM"/>
    </source>
</evidence>
<evidence type="ECO:0000313" key="4">
    <source>
        <dbReference type="Ensembl" id="ENSPTXP00000023558.1"/>
    </source>
</evidence>
<reference evidence="4" key="1">
    <citation type="submission" date="2025-08" db="UniProtKB">
        <authorList>
            <consortium name="Ensembl"/>
        </authorList>
    </citation>
    <scope>IDENTIFICATION</scope>
</reference>
<proteinExistence type="predicted"/>
<dbReference type="InterPro" id="IPR020821">
    <property type="entry name" value="ENPP1-3/EXOG-like_nuc-like"/>
</dbReference>
<evidence type="ECO:0000259" key="2">
    <source>
        <dbReference type="SMART" id="SM00477"/>
    </source>
</evidence>
<evidence type="ECO:0000259" key="3">
    <source>
        <dbReference type="SMART" id="SM00892"/>
    </source>
</evidence>
<accession>A0A670ZL30</accession>
<dbReference type="PANTHER" id="PTHR21472">
    <property type="entry name" value="ENDONUCLEASE DOMAIN-CONTAINING 1 PROTEIN ENDOD1"/>
    <property type="match status" value="1"/>
</dbReference>
<feature type="chain" id="PRO_5025431883" description="Endonuclease domain-containing 1 protein-like" evidence="1">
    <location>
        <begin position="20"/>
        <end position="273"/>
    </location>
</feature>
<dbReference type="PANTHER" id="PTHR21472:SF26">
    <property type="entry name" value="ENDONUCLEASE DOMAIN CONTAINING 1"/>
    <property type="match status" value="1"/>
</dbReference>
<dbReference type="OMA" id="NDHVHIC"/>
<sequence>MWQLLSFSLAASFLLPAMGEVVMNFKACSQFFLDGKPPALKPMNPARICQFYRGKYRFATMYDRNGHIPLFSAYKYQPGGMGRRKDWKIEPQVKGLALPKERSRKSMELEKTCKIDRELLKNSQAVSEDYKQAVLYDRGHLLPVLHQPDWDSKAATFTLTNIVPQFHKLNQGKWAEYESNMKKYTIGCRDTYVLVGVVLGSHFLTSHRVNIPSHIWAAACCVSQDNRKRSWAVIARNNENQVYLGTLLDLERVLGKCYGKKNINLFNSSKPRK</sequence>
<feature type="domain" description="DNA/RNA non-specific endonuclease/pyrophosphatase/phosphodiesterase" evidence="3">
    <location>
        <begin position="54"/>
        <end position="265"/>
    </location>
</feature>
<dbReference type="SMART" id="SM00477">
    <property type="entry name" value="NUC"/>
    <property type="match status" value="1"/>
</dbReference>
<dbReference type="AlphaFoldDB" id="A0A670ZL30"/>
<keyword evidence="1" id="KW-0732">Signal</keyword>
<name>A0A670ZL30_PSETE</name>
<keyword evidence="5" id="KW-1185">Reference proteome</keyword>
<dbReference type="Gene3D" id="3.40.570.10">
    <property type="entry name" value="Extracellular Endonuclease, subunit A"/>
    <property type="match status" value="1"/>
</dbReference>
<protein>
    <recommendedName>
        <fullName evidence="6">Endonuclease domain-containing 1 protein-like</fullName>
    </recommendedName>
</protein>
<dbReference type="InterPro" id="IPR044925">
    <property type="entry name" value="His-Me_finger_sf"/>
</dbReference>
<organism evidence="4 5">
    <name type="scientific">Pseudonaja textilis</name>
    <name type="common">Eastern brown snake</name>
    <dbReference type="NCBI Taxonomy" id="8673"/>
    <lineage>
        <taxon>Eukaryota</taxon>
        <taxon>Metazoa</taxon>
        <taxon>Chordata</taxon>
        <taxon>Craniata</taxon>
        <taxon>Vertebrata</taxon>
        <taxon>Euteleostomi</taxon>
        <taxon>Lepidosauria</taxon>
        <taxon>Squamata</taxon>
        <taxon>Bifurcata</taxon>
        <taxon>Unidentata</taxon>
        <taxon>Episquamata</taxon>
        <taxon>Toxicofera</taxon>
        <taxon>Serpentes</taxon>
        <taxon>Colubroidea</taxon>
        <taxon>Elapidae</taxon>
        <taxon>Hydrophiinae</taxon>
        <taxon>Pseudonaja</taxon>
    </lineage>
</organism>
<dbReference type="GO" id="GO:0016787">
    <property type="term" value="F:hydrolase activity"/>
    <property type="evidence" value="ECO:0007669"/>
    <property type="project" value="InterPro"/>
</dbReference>
<dbReference type="Ensembl" id="ENSPTXT00000024290.1">
    <property type="protein sequence ID" value="ENSPTXP00000023558.1"/>
    <property type="gene ID" value="ENSPTXG00000016369.1"/>
</dbReference>
<dbReference type="Proteomes" id="UP000472273">
    <property type="component" value="Unplaced"/>
</dbReference>
<feature type="domain" description="ENPP1-3/EXOG-like endonuclease/phosphodiesterase" evidence="2">
    <location>
        <begin position="55"/>
        <end position="265"/>
    </location>
</feature>
<dbReference type="GeneTree" id="ENSGT01030000234592"/>
<evidence type="ECO:0000313" key="5">
    <source>
        <dbReference type="Proteomes" id="UP000472273"/>
    </source>
</evidence>
<dbReference type="Pfam" id="PF01223">
    <property type="entry name" value="Endonuclease_NS"/>
    <property type="match status" value="1"/>
</dbReference>
<reference evidence="4" key="2">
    <citation type="submission" date="2025-09" db="UniProtKB">
        <authorList>
            <consortium name="Ensembl"/>
        </authorList>
    </citation>
    <scope>IDENTIFICATION</scope>
</reference>
<dbReference type="InterPro" id="IPR044929">
    <property type="entry name" value="DNA/RNA_non-sp_Endonuclease_sf"/>
</dbReference>
<dbReference type="InterPro" id="IPR001604">
    <property type="entry name" value="Endo_G_ENPP1-like_dom"/>
</dbReference>
<dbReference type="SUPFAM" id="SSF54060">
    <property type="entry name" value="His-Me finger endonucleases"/>
    <property type="match status" value="1"/>
</dbReference>
<dbReference type="SMART" id="SM00892">
    <property type="entry name" value="Endonuclease_NS"/>
    <property type="match status" value="1"/>
</dbReference>
<dbReference type="GO" id="GO:0046872">
    <property type="term" value="F:metal ion binding"/>
    <property type="evidence" value="ECO:0007669"/>
    <property type="project" value="InterPro"/>
</dbReference>